<gene>
    <name evidence="2" type="ORF">PGH07_06295</name>
</gene>
<evidence type="ECO:0000313" key="2">
    <source>
        <dbReference type="EMBL" id="MDM5271780.1"/>
    </source>
</evidence>
<accession>A0ABT7QY68</accession>
<organism evidence="2 3">
    <name type="scientific">Sulfurovum zhangzhouensis</name>
    <dbReference type="NCBI Taxonomy" id="3019067"/>
    <lineage>
        <taxon>Bacteria</taxon>
        <taxon>Pseudomonadati</taxon>
        <taxon>Campylobacterota</taxon>
        <taxon>Epsilonproteobacteria</taxon>
        <taxon>Campylobacterales</taxon>
        <taxon>Sulfurovaceae</taxon>
        <taxon>Sulfurovum</taxon>
    </lineage>
</organism>
<dbReference type="EMBL" id="JAQIBD010000002">
    <property type="protein sequence ID" value="MDM5271780.1"/>
    <property type="molecule type" value="Genomic_DNA"/>
</dbReference>
<protein>
    <submittedName>
        <fullName evidence="2">Iron-sulfur cluster assembly scaffold protein</fullName>
    </submittedName>
</protein>
<evidence type="ECO:0000313" key="3">
    <source>
        <dbReference type="Proteomes" id="UP001169069"/>
    </source>
</evidence>
<feature type="domain" description="NIF system FeS cluster assembly NifU N-terminal" evidence="1">
    <location>
        <begin position="9"/>
        <end position="129"/>
    </location>
</feature>
<proteinExistence type="predicted"/>
<dbReference type="SUPFAM" id="SSF82649">
    <property type="entry name" value="SufE/NifU"/>
    <property type="match status" value="1"/>
</dbReference>
<dbReference type="InterPro" id="IPR002871">
    <property type="entry name" value="NIF_FeS_clus_asmbl_NifU_N"/>
</dbReference>
<keyword evidence="3" id="KW-1185">Reference proteome</keyword>
<comment type="caution">
    <text evidence="2">The sequence shown here is derived from an EMBL/GenBank/DDBJ whole genome shotgun (WGS) entry which is preliminary data.</text>
</comment>
<name>A0ABT7QY68_9BACT</name>
<reference evidence="2" key="1">
    <citation type="submission" date="2023-01" db="EMBL/GenBank/DDBJ databases">
        <title>Sulfurovum sp. zt1-1 genome assembly.</title>
        <authorList>
            <person name="Wang J."/>
        </authorList>
    </citation>
    <scope>NUCLEOTIDE SEQUENCE</scope>
    <source>
        <strain evidence="2">Zt1-1</strain>
    </source>
</reference>
<dbReference type="Proteomes" id="UP001169069">
    <property type="component" value="Unassembled WGS sequence"/>
</dbReference>
<evidence type="ECO:0000259" key="1">
    <source>
        <dbReference type="Pfam" id="PF01592"/>
    </source>
</evidence>
<dbReference type="PANTHER" id="PTHR10093">
    <property type="entry name" value="IRON-SULFUR CLUSTER ASSEMBLY ENZYME NIFU HOMOLOG"/>
    <property type="match status" value="1"/>
</dbReference>
<dbReference type="Pfam" id="PF01592">
    <property type="entry name" value="NifU_N"/>
    <property type="match status" value="1"/>
</dbReference>
<sequence length="155" mass="16757">MGEHMDANAQLIEHMMNPQNYGSIENADAQGIGKNPQNGEKVLIHLKVKEEAGKPVIEDIKFQAIGCTTTIVAGSIITTEAKGADFDRAEDIIAFTLGMLDKVPPEEAACSEMVAVALKAAMDVYIARKSDPDYPVISYKIQNSCETGEEAEENV</sequence>
<dbReference type="Gene3D" id="3.90.1010.10">
    <property type="match status" value="1"/>
</dbReference>
<dbReference type="CDD" id="cd06664">
    <property type="entry name" value="IscU_like"/>
    <property type="match status" value="1"/>
</dbReference>